<evidence type="ECO:0000313" key="4">
    <source>
        <dbReference type="Proteomes" id="UP001175227"/>
    </source>
</evidence>
<dbReference type="AlphaFoldDB" id="A0AA39KCU7"/>
<dbReference type="InterPro" id="IPR050452">
    <property type="entry name" value="Metacaspase"/>
</dbReference>
<evidence type="ECO:0000256" key="1">
    <source>
        <dbReference type="ARBA" id="ARBA00009005"/>
    </source>
</evidence>
<dbReference type="Proteomes" id="UP001175227">
    <property type="component" value="Unassembled WGS sequence"/>
</dbReference>
<dbReference type="Gene3D" id="3.40.50.1460">
    <property type="match status" value="1"/>
</dbReference>
<dbReference type="EMBL" id="JAUEPR010000384">
    <property type="protein sequence ID" value="KAK0457620.1"/>
    <property type="molecule type" value="Genomic_DNA"/>
</dbReference>
<protein>
    <submittedName>
        <fullName evidence="3">Peptidase C14, caspase domain-containing protein</fullName>
    </submittedName>
</protein>
<dbReference type="PANTHER" id="PTHR48104:SF30">
    <property type="entry name" value="METACASPASE-1"/>
    <property type="match status" value="1"/>
</dbReference>
<sequence>WAVLIGIDGYPNPLRGCVADALVIEKYLTDVLHVPKDRIQYLLGKQLDDSSTLIPHNNVPPTRANIVDTLLGLSKNTKINNGDSIIIFFSGHGSSYYYLCPIEALCPIDRRGTPDGQDACVPDISDREINNILAYIYHRKDARITLVLDCCHAGGATK</sequence>
<reference evidence="3" key="1">
    <citation type="submission" date="2023-06" db="EMBL/GenBank/DDBJ databases">
        <authorList>
            <consortium name="Lawrence Berkeley National Laboratory"/>
            <person name="Ahrendt S."/>
            <person name="Sahu N."/>
            <person name="Indic B."/>
            <person name="Wong-Bajracharya J."/>
            <person name="Merenyi Z."/>
            <person name="Ke H.-M."/>
            <person name="Monk M."/>
            <person name="Kocsube S."/>
            <person name="Drula E."/>
            <person name="Lipzen A."/>
            <person name="Balint B."/>
            <person name="Henrissat B."/>
            <person name="Andreopoulos B."/>
            <person name="Martin F.M."/>
            <person name="Harder C.B."/>
            <person name="Rigling D."/>
            <person name="Ford K.L."/>
            <person name="Foster G.D."/>
            <person name="Pangilinan J."/>
            <person name="Papanicolaou A."/>
            <person name="Barry K."/>
            <person name="LaButti K."/>
            <person name="Viragh M."/>
            <person name="Koriabine M."/>
            <person name="Yan M."/>
            <person name="Riley R."/>
            <person name="Champramary S."/>
            <person name="Plett K.L."/>
            <person name="Tsai I.J."/>
            <person name="Slot J."/>
            <person name="Sipos G."/>
            <person name="Plett J."/>
            <person name="Nagy L.G."/>
            <person name="Grigoriev I.V."/>
        </authorList>
    </citation>
    <scope>NUCLEOTIDE SEQUENCE</scope>
    <source>
        <strain evidence="3">ICMP 16352</strain>
    </source>
</reference>
<keyword evidence="4" id="KW-1185">Reference proteome</keyword>
<dbReference type="PANTHER" id="PTHR48104">
    <property type="entry name" value="METACASPASE-4"/>
    <property type="match status" value="1"/>
</dbReference>
<feature type="domain" description="Peptidase C14 caspase" evidence="2">
    <location>
        <begin position="1"/>
        <end position="153"/>
    </location>
</feature>
<dbReference type="InterPro" id="IPR011600">
    <property type="entry name" value="Pept_C14_caspase"/>
</dbReference>
<name>A0AA39KCU7_9AGAR</name>
<evidence type="ECO:0000313" key="3">
    <source>
        <dbReference type="EMBL" id="KAK0457620.1"/>
    </source>
</evidence>
<comment type="similarity">
    <text evidence="1">Belongs to the peptidase C14B family.</text>
</comment>
<dbReference type="GO" id="GO:0005737">
    <property type="term" value="C:cytoplasm"/>
    <property type="evidence" value="ECO:0007669"/>
    <property type="project" value="TreeGrafter"/>
</dbReference>
<dbReference type="GO" id="GO:0006508">
    <property type="term" value="P:proteolysis"/>
    <property type="evidence" value="ECO:0007669"/>
    <property type="project" value="InterPro"/>
</dbReference>
<evidence type="ECO:0000259" key="2">
    <source>
        <dbReference type="Pfam" id="PF00656"/>
    </source>
</evidence>
<gene>
    <name evidence="3" type="ORF">IW261DRAFT_1299551</name>
</gene>
<dbReference type="GO" id="GO:0004197">
    <property type="term" value="F:cysteine-type endopeptidase activity"/>
    <property type="evidence" value="ECO:0007669"/>
    <property type="project" value="InterPro"/>
</dbReference>
<dbReference type="Pfam" id="PF00656">
    <property type="entry name" value="Peptidase_C14"/>
    <property type="match status" value="1"/>
</dbReference>
<accession>A0AA39KCU7</accession>
<organism evidence="3 4">
    <name type="scientific">Armillaria novae-zelandiae</name>
    <dbReference type="NCBI Taxonomy" id="153914"/>
    <lineage>
        <taxon>Eukaryota</taxon>
        <taxon>Fungi</taxon>
        <taxon>Dikarya</taxon>
        <taxon>Basidiomycota</taxon>
        <taxon>Agaricomycotina</taxon>
        <taxon>Agaricomycetes</taxon>
        <taxon>Agaricomycetidae</taxon>
        <taxon>Agaricales</taxon>
        <taxon>Marasmiineae</taxon>
        <taxon>Physalacriaceae</taxon>
        <taxon>Armillaria</taxon>
    </lineage>
</organism>
<proteinExistence type="inferred from homology"/>
<comment type="caution">
    <text evidence="3">The sequence shown here is derived from an EMBL/GenBank/DDBJ whole genome shotgun (WGS) entry which is preliminary data.</text>
</comment>
<feature type="non-terminal residue" evidence="3">
    <location>
        <position position="158"/>
    </location>
</feature>
<feature type="non-terminal residue" evidence="3">
    <location>
        <position position="1"/>
    </location>
</feature>